<dbReference type="EMBL" id="LT629758">
    <property type="protein sequence ID" value="SDS95387.1"/>
    <property type="molecule type" value="Genomic_DNA"/>
</dbReference>
<evidence type="ECO:0000313" key="2">
    <source>
        <dbReference type="Proteomes" id="UP000198688"/>
    </source>
</evidence>
<dbReference type="OrthoDB" id="2088026at2"/>
<protein>
    <submittedName>
        <fullName evidence="1">Uncharacterized protein</fullName>
    </submittedName>
</protein>
<evidence type="ECO:0000313" key="1">
    <source>
        <dbReference type="EMBL" id="SDS95387.1"/>
    </source>
</evidence>
<dbReference type="RefSeq" id="WP_092543744.1">
    <property type="nucleotide sequence ID" value="NZ_BOMJ01000044.1"/>
</dbReference>
<dbReference type="AlphaFoldDB" id="A0A1H1WDM0"/>
<name>A0A1H1WDM0_9ACTN</name>
<reference evidence="1 2" key="1">
    <citation type="submission" date="2016-10" db="EMBL/GenBank/DDBJ databases">
        <authorList>
            <person name="de Groot N.N."/>
        </authorList>
    </citation>
    <scope>NUCLEOTIDE SEQUENCE [LARGE SCALE GENOMIC DNA]</scope>
    <source>
        <strain evidence="1 2">DSM 43941</strain>
    </source>
</reference>
<dbReference type="Proteomes" id="UP000198688">
    <property type="component" value="Chromosome I"/>
</dbReference>
<organism evidence="1 2">
    <name type="scientific">Actinoplanes derwentensis</name>
    <dbReference type="NCBI Taxonomy" id="113562"/>
    <lineage>
        <taxon>Bacteria</taxon>
        <taxon>Bacillati</taxon>
        <taxon>Actinomycetota</taxon>
        <taxon>Actinomycetes</taxon>
        <taxon>Micromonosporales</taxon>
        <taxon>Micromonosporaceae</taxon>
        <taxon>Actinoplanes</taxon>
    </lineage>
</organism>
<keyword evidence="2" id="KW-1185">Reference proteome</keyword>
<proteinExistence type="predicted"/>
<gene>
    <name evidence="1" type="ORF">SAMN04489716_2076</name>
</gene>
<accession>A0A1H1WDM0</accession>
<dbReference type="STRING" id="113562.SAMN04489716_2076"/>
<sequence>MPLAAHEYDRRLALYRARVRGYPDADPSYDARWRQWCRDLLAHGGELVVPPGSPDGDLDALLSTSTVFTGARRVAAGDDGDCHGNVARLWIDGAVPAIGTGYALSPDGLWRQHSWALDADGTLVETTEPRTAYVGIVLPAGPPTMQFAGSNAQAHLKSVLAARGPRAQQLIAMIRSLMNP</sequence>